<comment type="caution">
    <text evidence="7">The sequence shown here is derived from an EMBL/GenBank/DDBJ whole genome shotgun (WGS) entry which is preliminary data.</text>
</comment>
<name>A0A8K0FYE8_IGNLU</name>
<dbReference type="Proteomes" id="UP000801492">
    <property type="component" value="Unassembled WGS sequence"/>
</dbReference>
<dbReference type="Pfam" id="PF00112">
    <property type="entry name" value="Peptidase_C1"/>
    <property type="match status" value="1"/>
</dbReference>
<dbReference type="PRINTS" id="PR00705">
    <property type="entry name" value="PAPAIN"/>
</dbReference>
<dbReference type="Pfam" id="PF08246">
    <property type="entry name" value="Inhibitor_I29"/>
    <property type="match status" value="1"/>
</dbReference>
<evidence type="ECO:0000313" key="7">
    <source>
        <dbReference type="EMBL" id="KAF2885195.1"/>
    </source>
</evidence>
<dbReference type="InterPro" id="IPR013128">
    <property type="entry name" value="Peptidase_C1A"/>
</dbReference>
<organism evidence="7 8">
    <name type="scientific">Ignelater luminosus</name>
    <name type="common">Cucubano</name>
    <name type="synonym">Pyrophorus luminosus</name>
    <dbReference type="NCBI Taxonomy" id="2038154"/>
    <lineage>
        <taxon>Eukaryota</taxon>
        <taxon>Metazoa</taxon>
        <taxon>Ecdysozoa</taxon>
        <taxon>Arthropoda</taxon>
        <taxon>Hexapoda</taxon>
        <taxon>Insecta</taxon>
        <taxon>Pterygota</taxon>
        <taxon>Neoptera</taxon>
        <taxon>Endopterygota</taxon>
        <taxon>Coleoptera</taxon>
        <taxon>Polyphaga</taxon>
        <taxon>Elateriformia</taxon>
        <taxon>Elateroidea</taxon>
        <taxon>Elateridae</taxon>
        <taxon>Agrypninae</taxon>
        <taxon>Pyrophorini</taxon>
        <taxon>Ignelater</taxon>
    </lineage>
</organism>
<dbReference type="AlphaFoldDB" id="A0A8K0FYE8"/>
<feature type="domain" description="Peptidase C1A papain C-terminal" evidence="5">
    <location>
        <begin position="95"/>
        <end position="305"/>
    </location>
</feature>
<proteinExistence type="inferred from homology"/>
<dbReference type="InterPro" id="IPR013201">
    <property type="entry name" value="Prot_inhib_I29"/>
</dbReference>
<dbReference type="GO" id="GO:0006508">
    <property type="term" value="P:proteolysis"/>
    <property type="evidence" value="ECO:0007669"/>
    <property type="project" value="UniProtKB-KW"/>
</dbReference>
<dbReference type="InterPro" id="IPR000668">
    <property type="entry name" value="Peptidase_C1A_C"/>
</dbReference>
<evidence type="ECO:0000256" key="4">
    <source>
        <dbReference type="ARBA" id="ARBA00022807"/>
    </source>
</evidence>
<dbReference type="SUPFAM" id="SSF54001">
    <property type="entry name" value="Cysteine proteinases"/>
    <property type="match status" value="1"/>
</dbReference>
<dbReference type="SMART" id="SM00645">
    <property type="entry name" value="Pept_C1"/>
    <property type="match status" value="1"/>
</dbReference>
<evidence type="ECO:0000259" key="6">
    <source>
        <dbReference type="SMART" id="SM00848"/>
    </source>
</evidence>
<gene>
    <name evidence="7" type="ORF">ILUMI_20976</name>
</gene>
<evidence type="ECO:0000259" key="5">
    <source>
        <dbReference type="SMART" id="SM00645"/>
    </source>
</evidence>
<keyword evidence="8" id="KW-1185">Reference proteome</keyword>
<dbReference type="InterPro" id="IPR039417">
    <property type="entry name" value="Peptidase_C1A_papain-like"/>
</dbReference>
<dbReference type="Gene3D" id="3.90.70.10">
    <property type="entry name" value="Cysteine proteinases"/>
    <property type="match status" value="1"/>
</dbReference>
<dbReference type="EMBL" id="VTPC01089982">
    <property type="protein sequence ID" value="KAF2885195.1"/>
    <property type="molecule type" value="Genomic_DNA"/>
</dbReference>
<evidence type="ECO:0000313" key="8">
    <source>
        <dbReference type="Proteomes" id="UP000801492"/>
    </source>
</evidence>
<dbReference type="OrthoDB" id="10253408at2759"/>
<dbReference type="SMART" id="SM00848">
    <property type="entry name" value="Inhibitor_I29"/>
    <property type="match status" value="1"/>
</dbReference>
<dbReference type="GO" id="GO:0008234">
    <property type="term" value="F:cysteine-type peptidase activity"/>
    <property type="evidence" value="ECO:0007669"/>
    <property type="project" value="UniProtKB-KW"/>
</dbReference>
<keyword evidence="2" id="KW-0645">Protease</keyword>
<dbReference type="CDD" id="cd02248">
    <property type="entry name" value="Peptidase_C1A"/>
    <property type="match status" value="1"/>
</dbReference>
<keyword evidence="3" id="KW-0378">Hydrolase</keyword>
<evidence type="ECO:0000256" key="1">
    <source>
        <dbReference type="ARBA" id="ARBA00008455"/>
    </source>
</evidence>
<accession>A0A8K0FYE8</accession>
<dbReference type="FunFam" id="3.90.70.10:FF:000006">
    <property type="entry name" value="Cathepsin S"/>
    <property type="match status" value="1"/>
</dbReference>
<evidence type="ECO:0000256" key="3">
    <source>
        <dbReference type="ARBA" id="ARBA00022801"/>
    </source>
</evidence>
<feature type="domain" description="Cathepsin propeptide inhibitor" evidence="6">
    <location>
        <begin position="10"/>
        <end position="66"/>
    </location>
</feature>
<sequence length="307" mass="34038">MFVVINTLPQLNHEKVYENNLEETERSKVFAQNLQHIKEHNEKFEKGLVSYTMGVTEFADLTVEEFKTQYLNELTDIKSVSPDVNIYSPPVNVTLPSHVDWRQQGAVTPVKHERNCMAGWAFSAVGAIESQLFLKSGNLTSLSAQNLIDCSTENLGCFSGFPTRAFEYIANNGGIDTEDAYPYLESESICYYDARTSKTNITGYTIIQLGKEDHLAAAVALVGPVAVGVDAVPFQFYSAGIIEDTDCRYPLTHVVLVVGYGTSPNGQDYWIVKNSWGKKFGLKGYALIARNKNACHIADLPSFPNLV</sequence>
<keyword evidence="4" id="KW-0788">Thiol protease</keyword>
<evidence type="ECO:0000256" key="2">
    <source>
        <dbReference type="ARBA" id="ARBA00022670"/>
    </source>
</evidence>
<dbReference type="InterPro" id="IPR038765">
    <property type="entry name" value="Papain-like_cys_pep_sf"/>
</dbReference>
<protein>
    <submittedName>
        <fullName evidence="7">Uncharacterized protein</fullName>
    </submittedName>
</protein>
<comment type="similarity">
    <text evidence="1">Belongs to the peptidase C1 family.</text>
</comment>
<dbReference type="PANTHER" id="PTHR12411">
    <property type="entry name" value="CYSTEINE PROTEASE FAMILY C1-RELATED"/>
    <property type="match status" value="1"/>
</dbReference>
<reference evidence="7" key="1">
    <citation type="submission" date="2019-08" db="EMBL/GenBank/DDBJ databases">
        <title>The genome of the North American firefly Photinus pyralis.</title>
        <authorList>
            <consortium name="Photinus pyralis genome working group"/>
            <person name="Fallon T.R."/>
            <person name="Sander Lower S.E."/>
            <person name="Weng J.-K."/>
        </authorList>
    </citation>
    <scope>NUCLEOTIDE SEQUENCE</scope>
    <source>
        <strain evidence="7">TRF0915ILg1</strain>
        <tissue evidence="7">Whole body</tissue>
    </source>
</reference>